<dbReference type="SUPFAM" id="SSF52540">
    <property type="entry name" value="P-loop containing nucleoside triphosphate hydrolases"/>
    <property type="match status" value="1"/>
</dbReference>
<keyword evidence="2" id="KW-0547">Nucleotide-binding</keyword>
<name>A0A133VHD1_9EURY</name>
<accession>A0A133VHD1</accession>
<sequence>MVDPRVGIIEDRLNNVDNLIPVASGKGGVGKSLVASTTALIASREMDYEVGLLDLDLHGPSAHVILGADNFEFPEEEKGIVPPVVEGIKFMSTVYYSQENPAPLRGDDISNAIREILSVTRWGSLDYLILDMPPGIGNETLDTIQLMPKSEFLVITTPSKVALSTVRKLVSMLREINVPIEGVLENMKTESSPSIKEEIKELEVPYLG</sequence>
<dbReference type="InterPro" id="IPR019591">
    <property type="entry name" value="Mrp/NBP35_ATP-bd"/>
</dbReference>
<dbReference type="CDD" id="cd02037">
    <property type="entry name" value="Mrp_NBP35"/>
    <property type="match status" value="1"/>
</dbReference>
<dbReference type="InterPro" id="IPR033756">
    <property type="entry name" value="YlxH/NBP35"/>
</dbReference>
<comment type="caution">
    <text evidence="6">The sequence shown here is derived from an EMBL/GenBank/DDBJ whole genome shotgun (WGS) entry which is preliminary data.</text>
</comment>
<gene>
    <name evidence="6" type="ORF">AKJ52_02930</name>
</gene>
<evidence type="ECO:0000256" key="2">
    <source>
        <dbReference type="ARBA" id="ARBA00022741"/>
    </source>
</evidence>
<dbReference type="Pfam" id="PF10609">
    <property type="entry name" value="ParA"/>
    <property type="match status" value="1"/>
</dbReference>
<dbReference type="GO" id="GO:0140663">
    <property type="term" value="F:ATP-dependent FeS chaperone activity"/>
    <property type="evidence" value="ECO:0007669"/>
    <property type="project" value="InterPro"/>
</dbReference>
<keyword evidence="7" id="KW-1185">Reference proteome</keyword>
<keyword evidence="4" id="KW-0408">Iron</keyword>
<protein>
    <submittedName>
        <fullName evidence="6">ATP-binding protein</fullName>
    </submittedName>
</protein>
<dbReference type="GO" id="GO:0051539">
    <property type="term" value="F:4 iron, 4 sulfur cluster binding"/>
    <property type="evidence" value="ECO:0007669"/>
    <property type="project" value="TreeGrafter"/>
</dbReference>
<evidence type="ECO:0000256" key="4">
    <source>
        <dbReference type="ARBA" id="ARBA00023004"/>
    </source>
</evidence>
<dbReference type="Proteomes" id="UP000070404">
    <property type="component" value="Unassembled WGS sequence"/>
</dbReference>
<evidence type="ECO:0000256" key="1">
    <source>
        <dbReference type="ARBA" id="ARBA00022723"/>
    </source>
</evidence>
<feature type="non-terminal residue" evidence="6">
    <location>
        <position position="208"/>
    </location>
</feature>
<keyword evidence="5" id="KW-0411">Iron-sulfur</keyword>
<keyword evidence="1" id="KW-0479">Metal-binding</keyword>
<reference evidence="6 7" key="1">
    <citation type="journal article" date="2016" name="Sci. Rep.">
        <title>Metabolic traits of an uncultured archaeal lineage -MSBL1- from brine pools of the Red Sea.</title>
        <authorList>
            <person name="Mwirichia R."/>
            <person name="Alam I."/>
            <person name="Rashid M."/>
            <person name="Vinu M."/>
            <person name="Ba-Alawi W."/>
            <person name="Anthony Kamau A."/>
            <person name="Kamanda Ngugi D."/>
            <person name="Goker M."/>
            <person name="Klenk H.P."/>
            <person name="Bajic V."/>
            <person name="Stingl U."/>
        </authorList>
    </citation>
    <scope>NUCLEOTIDE SEQUENCE [LARGE SCALE GENOMIC DNA]</scope>
    <source>
        <strain evidence="6">SCGC-AAA382C18</strain>
    </source>
</reference>
<dbReference type="EMBL" id="LHYF01000067">
    <property type="protein sequence ID" value="KXB05847.1"/>
    <property type="molecule type" value="Genomic_DNA"/>
</dbReference>
<evidence type="ECO:0000313" key="7">
    <source>
        <dbReference type="Proteomes" id="UP000070404"/>
    </source>
</evidence>
<dbReference type="InterPro" id="IPR027417">
    <property type="entry name" value="P-loop_NTPase"/>
</dbReference>
<evidence type="ECO:0000313" key="6">
    <source>
        <dbReference type="EMBL" id="KXB05847.1"/>
    </source>
</evidence>
<keyword evidence="3 6" id="KW-0067">ATP-binding</keyword>
<dbReference type="Gene3D" id="3.40.50.300">
    <property type="entry name" value="P-loop containing nucleotide triphosphate hydrolases"/>
    <property type="match status" value="1"/>
</dbReference>
<dbReference type="AlphaFoldDB" id="A0A133VHD1"/>
<dbReference type="GO" id="GO:0016226">
    <property type="term" value="P:iron-sulfur cluster assembly"/>
    <property type="evidence" value="ECO:0007669"/>
    <property type="project" value="InterPro"/>
</dbReference>
<dbReference type="PANTHER" id="PTHR42961">
    <property type="entry name" value="IRON-SULFUR PROTEIN NUBPL"/>
    <property type="match status" value="1"/>
</dbReference>
<organism evidence="6 7">
    <name type="scientific">candidate division MSBL1 archaeon SCGC-AAA382C18</name>
    <dbReference type="NCBI Taxonomy" id="1698281"/>
    <lineage>
        <taxon>Archaea</taxon>
        <taxon>Methanobacteriati</taxon>
        <taxon>Methanobacteriota</taxon>
        <taxon>candidate division MSBL1</taxon>
    </lineage>
</organism>
<dbReference type="GO" id="GO:0005524">
    <property type="term" value="F:ATP binding"/>
    <property type="evidence" value="ECO:0007669"/>
    <property type="project" value="UniProtKB-KW"/>
</dbReference>
<proteinExistence type="predicted"/>
<dbReference type="GO" id="GO:0046872">
    <property type="term" value="F:metal ion binding"/>
    <property type="evidence" value="ECO:0007669"/>
    <property type="project" value="UniProtKB-KW"/>
</dbReference>
<dbReference type="InterPro" id="IPR044304">
    <property type="entry name" value="NUBPL-like"/>
</dbReference>
<evidence type="ECO:0000256" key="3">
    <source>
        <dbReference type="ARBA" id="ARBA00022840"/>
    </source>
</evidence>
<dbReference type="PANTHER" id="PTHR42961:SF2">
    <property type="entry name" value="IRON-SULFUR PROTEIN NUBPL"/>
    <property type="match status" value="1"/>
</dbReference>
<evidence type="ECO:0000256" key="5">
    <source>
        <dbReference type="ARBA" id="ARBA00023014"/>
    </source>
</evidence>